<dbReference type="SFLD" id="SFLDS00003">
    <property type="entry name" value="Haloacid_Dehalogenase"/>
    <property type="match status" value="1"/>
</dbReference>
<dbReference type="InterPro" id="IPR008250">
    <property type="entry name" value="ATPase_P-typ_transduc_dom_A_sf"/>
</dbReference>
<keyword evidence="4" id="KW-0479">Metal-binding</keyword>
<evidence type="ECO:0000256" key="8">
    <source>
        <dbReference type="ARBA" id="ARBA00022967"/>
    </source>
</evidence>
<feature type="transmembrane region" description="Helical" evidence="12">
    <location>
        <begin position="1312"/>
        <end position="1331"/>
    </location>
</feature>
<dbReference type="InterPro" id="IPR001757">
    <property type="entry name" value="P_typ_ATPase"/>
</dbReference>
<keyword evidence="6" id="KW-0067">ATP-binding</keyword>
<comment type="subcellular location">
    <subcellularLocation>
        <location evidence="1">Membrane</location>
        <topology evidence="1">Multi-pass membrane protein</topology>
    </subcellularLocation>
</comment>
<dbReference type="GO" id="GO:0019829">
    <property type="term" value="F:ATPase-coupled monoatomic cation transmembrane transporter activity"/>
    <property type="evidence" value="ECO:0007669"/>
    <property type="project" value="TreeGrafter"/>
</dbReference>
<keyword evidence="9 12" id="KW-1133">Transmembrane helix</keyword>
<feature type="compositionally biased region" description="Low complexity" evidence="11">
    <location>
        <begin position="656"/>
        <end position="668"/>
    </location>
</feature>
<feature type="domain" description="P-type ATPase A" evidence="13">
    <location>
        <begin position="541"/>
        <end position="629"/>
    </location>
</feature>
<keyword evidence="10 12" id="KW-0472">Membrane</keyword>
<dbReference type="Gene3D" id="3.40.1110.10">
    <property type="entry name" value="Calcium-transporting ATPase, cytoplasmic domain N"/>
    <property type="match status" value="1"/>
</dbReference>
<reference evidence="14" key="1">
    <citation type="submission" date="2022-07" db="EMBL/GenBank/DDBJ databases">
        <title>Phylogenomic reconstructions and comparative analyses of Kickxellomycotina fungi.</title>
        <authorList>
            <person name="Reynolds N.K."/>
            <person name="Stajich J.E."/>
            <person name="Barry K."/>
            <person name="Grigoriev I.V."/>
            <person name="Crous P."/>
            <person name="Smith M.E."/>
        </authorList>
    </citation>
    <scope>NUCLEOTIDE SEQUENCE</scope>
    <source>
        <strain evidence="14">NBRC 100468</strain>
    </source>
</reference>
<dbReference type="Gene3D" id="3.40.50.1000">
    <property type="entry name" value="HAD superfamily/HAD-like"/>
    <property type="match status" value="1"/>
</dbReference>
<feature type="compositionally biased region" description="Basic and acidic residues" evidence="11">
    <location>
        <begin position="644"/>
        <end position="655"/>
    </location>
</feature>
<dbReference type="PRINTS" id="PR00119">
    <property type="entry name" value="CATATPASE"/>
</dbReference>
<gene>
    <name evidence="14" type="ORF">H4219_003724</name>
</gene>
<dbReference type="InterPro" id="IPR023298">
    <property type="entry name" value="ATPase_P-typ_TM_dom_sf"/>
</dbReference>
<name>A0A9W7ZY49_9FUNG</name>
<dbReference type="InterPro" id="IPR036412">
    <property type="entry name" value="HAD-like_sf"/>
</dbReference>
<dbReference type="InterPro" id="IPR044492">
    <property type="entry name" value="P_typ_ATPase_HD_dom"/>
</dbReference>
<dbReference type="GO" id="GO:0046872">
    <property type="term" value="F:metal ion binding"/>
    <property type="evidence" value="ECO:0007669"/>
    <property type="project" value="UniProtKB-KW"/>
</dbReference>
<dbReference type="InterPro" id="IPR018303">
    <property type="entry name" value="ATPase_P-typ_P_site"/>
</dbReference>
<keyword evidence="5" id="KW-0547">Nucleotide-binding</keyword>
<organism evidence="14 15">
    <name type="scientific">Mycoemilia scoparia</name>
    <dbReference type="NCBI Taxonomy" id="417184"/>
    <lineage>
        <taxon>Eukaryota</taxon>
        <taxon>Fungi</taxon>
        <taxon>Fungi incertae sedis</taxon>
        <taxon>Zoopagomycota</taxon>
        <taxon>Kickxellomycotina</taxon>
        <taxon>Kickxellomycetes</taxon>
        <taxon>Kickxellales</taxon>
        <taxon>Kickxellaceae</taxon>
        <taxon>Mycoemilia</taxon>
    </lineage>
</organism>
<evidence type="ECO:0000256" key="2">
    <source>
        <dbReference type="ARBA" id="ARBA00006000"/>
    </source>
</evidence>
<evidence type="ECO:0000313" key="14">
    <source>
        <dbReference type="EMBL" id="KAJ1916557.1"/>
    </source>
</evidence>
<accession>A0A9W7ZY49</accession>
<dbReference type="GO" id="GO:0016020">
    <property type="term" value="C:membrane"/>
    <property type="evidence" value="ECO:0007669"/>
    <property type="project" value="UniProtKB-SubCell"/>
</dbReference>
<feature type="transmembrane region" description="Helical" evidence="12">
    <location>
        <begin position="1392"/>
        <end position="1411"/>
    </location>
</feature>
<dbReference type="GO" id="GO:0016887">
    <property type="term" value="F:ATP hydrolysis activity"/>
    <property type="evidence" value="ECO:0007669"/>
    <property type="project" value="InterPro"/>
</dbReference>
<evidence type="ECO:0000256" key="9">
    <source>
        <dbReference type="ARBA" id="ARBA00022989"/>
    </source>
</evidence>
<feature type="transmembrane region" description="Helical" evidence="12">
    <location>
        <begin position="314"/>
        <end position="335"/>
    </location>
</feature>
<dbReference type="SUPFAM" id="SSF81653">
    <property type="entry name" value="Calcium ATPase, transduction domain A"/>
    <property type="match status" value="1"/>
</dbReference>
<dbReference type="PANTHER" id="PTHR45630">
    <property type="entry name" value="CATION-TRANSPORTING ATPASE-RELATED"/>
    <property type="match status" value="1"/>
</dbReference>
<keyword evidence="7" id="KW-0460">Magnesium</keyword>
<evidence type="ECO:0000256" key="4">
    <source>
        <dbReference type="ARBA" id="ARBA00022723"/>
    </source>
</evidence>
<evidence type="ECO:0000256" key="7">
    <source>
        <dbReference type="ARBA" id="ARBA00022842"/>
    </source>
</evidence>
<dbReference type="SUPFAM" id="SSF81665">
    <property type="entry name" value="Calcium ATPase, transmembrane domain M"/>
    <property type="match status" value="1"/>
</dbReference>
<dbReference type="GO" id="GO:0005524">
    <property type="term" value="F:ATP binding"/>
    <property type="evidence" value="ECO:0007669"/>
    <property type="project" value="UniProtKB-KW"/>
</dbReference>
<dbReference type="SFLD" id="SFLDF00027">
    <property type="entry name" value="p-type_atpase"/>
    <property type="match status" value="1"/>
</dbReference>
<evidence type="ECO:0000256" key="12">
    <source>
        <dbReference type="SAM" id="Phobius"/>
    </source>
</evidence>
<feature type="transmembrane region" description="Helical" evidence="12">
    <location>
        <begin position="1252"/>
        <end position="1273"/>
    </location>
</feature>
<evidence type="ECO:0000256" key="11">
    <source>
        <dbReference type="SAM" id="MobiDB-lite"/>
    </source>
</evidence>
<evidence type="ECO:0000256" key="5">
    <source>
        <dbReference type="ARBA" id="ARBA00022741"/>
    </source>
</evidence>
<dbReference type="Proteomes" id="UP001150538">
    <property type="component" value="Unassembled WGS sequence"/>
</dbReference>
<evidence type="ECO:0000313" key="15">
    <source>
        <dbReference type="Proteomes" id="UP001150538"/>
    </source>
</evidence>
<feature type="transmembrane region" description="Helical" evidence="12">
    <location>
        <begin position="1460"/>
        <end position="1481"/>
    </location>
</feature>
<keyword evidence="3 12" id="KW-0812">Transmembrane</keyword>
<proteinExistence type="inferred from homology"/>
<dbReference type="InterPro" id="IPR023299">
    <property type="entry name" value="ATPase_P-typ_cyto_dom_N"/>
</dbReference>
<feature type="transmembrane region" description="Helical" evidence="12">
    <location>
        <begin position="199"/>
        <end position="220"/>
    </location>
</feature>
<keyword evidence="15" id="KW-1185">Reference proteome</keyword>
<evidence type="ECO:0000256" key="6">
    <source>
        <dbReference type="ARBA" id="ARBA00022840"/>
    </source>
</evidence>
<evidence type="ECO:0000256" key="3">
    <source>
        <dbReference type="ARBA" id="ARBA00022692"/>
    </source>
</evidence>
<feature type="region of interest" description="Disordered" evidence="11">
    <location>
        <begin position="637"/>
        <end position="671"/>
    </location>
</feature>
<dbReference type="InterPro" id="IPR023214">
    <property type="entry name" value="HAD_sf"/>
</dbReference>
<evidence type="ECO:0000256" key="1">
    <source>
        <dbReference type="ARBA" id="ARBA00004141"/>
    </source>
</evidence>
<keyword evidence="8" id="KW-1278">Translocase</keyword>
<comment type="similarity">
    <text evidence="2">Belongs to the cation transport ATPase (P-type) (TC 3.A.3) family. Type V subfamily.</text>
</comment>
<dbReference type="OrthoDB" id="48943at2759"/>
<dbReference type="NCBIfam" id="TIGR01657">
    <property type="entry name" value="P-ATPase-V"/>
    <property type="match status" value="1"/>
</dbReference>
<comment type="caution">
    <text evidence="14">The sequence shown here is derived from an EMBL/GenBank/DDBJ whole genome shotgun (WGS) entry which is preliminary data.</text>
</comment>
<dbReference type="InterPro" id="IPR059000">
    <property type="entry name" value="ATPase_P-type_domA"/>
</dbReference>
<dbReference type="SFLD" id="SFLDG00002">
    <property type="entry name" value="C1.7:_P-type_atpase_like"/>
    <property type="match status" value="1"/>
</dbReference>
<dbReference type="PANTHER" id="PTHR45630:SF11">
    <property type="entry name" value="CATION-TRANSPORTING P-TYPE ATPASE N-TERMINAL DOMAIN-CONTAINING PROTEIN"/>
    <property type="match status" value="1"/>
</dbReference>
<protein>
    <recommendedName>
        <fullName evidence="13">P-type ATPase A domain-containing protein</fullName>
    </recommendedName>
</protein>
<sequence>MALSSPTFGYMSWKRKGATLVAASLFVALTTLPTFVQAIPKWNTPNSVDIYGNKCPLQDRKGLECPQLCVKSFDDCPSDIAAPTCSDDETLCDDGSCQKSCDGVTNPCLCGLDADKLATKYVACPAYKGTVTVKALDVPKKEQQIELACGQKFGILPGNATVDSEFNDIPEWSKDVVADKIWLQCPEAENERLTFTEPIFLTFYIVISAEFAILALWHLYKMFFERDVGKLRQLCDQQAPSSDSASSQDGDSNENSIAPLLLRGYRRDYFGLFGLCSVILVTMGWLVLIAIIVADHYGAVTGVEYGVFKTHLNSAKIMIVAWVMMALWITFIELARSRLVSYFRIECDPKVAQWIQVREHIDELVMMQENSKFLFYIRKFNCWFREFIGFDKTITTAPVTKTKSKNGEVVALRYFEYHCTRYIQDPEDKKYKITPVDLGVTNAELASQRSGLDSAGAQARMDQIGENFIRVYVPSFPKALLDEFTHYTYLYQLVALWIWFYFDYYQMGCVQIVVIIISALLRTVVRLSSENKIKSLAERSTMCYVRRNGKWSEIDTKHLVPGDVIAITRDMELMCDGILLSGEIIVDESSLTGEAMPVRKFAIRRDNNVYDKHSSGKSCTMFSGTYVLQCISDSNNSPMSDIDGETKRSGWKEKTSTPSSNGDDSSSSVNEKDDMNKILEAGEEPTNTLLITATRTGTDKGQMIQRILFPAHYSFVFNEHLRVSFFAIAAWGIIALGLSVWLLGSGIDSLYYGLFVMSEVLSPLLPASLVIGQSVTAARLRRMKIFCIDLPRIMMAGKIRIFCFDKTGTLTKEGLEFFGLQNIKKSESGEAHFDTDRIEMNDASDLLQMGLSSCHAVTTVGGQFVGNPVDVEQFRATGWELAGKNGYKIDDSSDYTILDTFVKPDTNRAVNVVKRFEFAHARQSMSVATLDPVTKHVHVFVKGSFERIKRVSDKASVPNDYDTVTAEWAKEGCYVLALAHKDLGEISDWQALEDMDRDTFESGCSLISLIMFRNQLKDDTTDALTELKRGDIRPVMITGDNALTGVYIAKQCGMVPEGTRVILGDIKKSTSEDKEALQLPMIEWRDTTTNEVVHDIDTLLAAQNNSRSSNSVNKIEKAAVVDGRETSDFAIELAVTAAAFDHLVETEKIRDYLLDIRIFARMTPKGKVEAVQLFMERGVTAMCGDGGNDCGALRAAHVGLALSEAEASIVSPFSTPIRTIFSCVNLVRHGRCALTTSFTGFKFIIMYGETMAWLQLFSFYFSVVITQATWIFIDSFVTVGMTLALSLAKPAKKLASSRPTAKLLGPQLLSSIIGQVLINFVFLVGMMGIMFRQPWYRCNEFDSRDINLALWQQLGDNYEAEIIETFLLYQMINAAGTFNFGHKYRESWWRNYVFVFVFVAYFVFVSVMVLTNPNRLNCLFRINCGDPDALVDLGYPRPSWHIAEYNSPIGNNVLPTNFRWLLWGYALCNAVAVYGYEYFVVLGPVGQWMKRLWQSKFGNKKLQLKL</sequence>
<dbReference type="InterPro" id="IPR006544">
    <property type="entry name" value="P-type_TPase_V"/>
</dbReference>
<dbReference type="NCBIfam" id="TIGR01494">
    <property type="entry name" value="ATPase_P-type"/>
    <property type="match status" value="1"/>
</dbReference>
<dbReference type="EMBL" id="JANBPU010000099">
    <property type="protein sequence ID" value="KAJ1916557.1"/>
    <property type="molecule type" value="Genomic_DNA"/>
</dbReference>
<dbReference type="SUPFAM" id="SSF56784">
    <property type="entry name" value="HAD-like"/>
    <property type="match status" value="1"/>
</dbReference>
<dbReference type="PROSITE" id="PS00154">
    <property type="entry name" value="ATPASE_E1_E2"/>
    <property type="match status" value="1"/>
</dbReference>
<dbReference type="Pfam" id="PF00122">
    <property type="entry name" value="E1-E2_ATPase"/>
    <property type="match status" value="1"/>
</dbReference>
<feature type="transmembrane region" description="Helical" evidence="12">
    <location>
        <begin position="723"/>
        <end position="744"/>
    </location>
</feature>
<dbReference type="GO" id="GO:0140358">
    <property type="term" value="F:P-type transmembrane transporter activity"/>
    <property type="evidence" value="ECO:0007669"/>
    <property type="project" value="InterPro"/>
</dbReference>
<feature type="transmembrane region" description="Helical" evidence="12">
    <location>
        <begin position="750"/>
        <end position="772"/>
    </location>
</feature>
<evidence type="ECO:0000259" key="13">
    <source>
        <dbReference type="Pfam" id="PF00122"/>
    </source>
</evidence>
<feature type="transmembrane region" description="Helical" evidence="12">
    <location>
        <begin position="269"/>
        <end position="294"/>
    </location>
</feature>
<evidence type="ECO:0000256" key="10">
    <source>
        <dbReference type="ARBA" id="ARBA00023136"/>
    </source>
</evidence>
<dbReference type="Gene3D" id="2.70.150.10">
    <property type="entry name" value="Calcium-transporting ATPase, cytoplasmic transduction domain A"/>
    <property type="match status" value="1"/>
</dbReference>